<dbReference type="InterPro" id="IPR025521">
    <property type="entry name" value="Neprosin_propep"/>
</dbReference>
<dbReference type="Proteomes" id="UP001443914">
    <property type="component" value="Unassembled WGS sequence"/>
</dbReference>
<sequence>MGERGVLLIIKWIILWFVLVFYGVSSTSRHSTEVHKQANYYKKHAVKTIQSEDGDIIDCINIHKQPAFDHPLLRNHKIQMMPSHEQAMDLKSVSNNSTKKEKPNMMLTSQVWRKNGTCPYGTVPIRRILRKQLHNYKSSIDQFGRKGPSFPHHYKTPNEDDTSNALLVNRSFAVLITEGFSYNGAKADIKVWNPYVEHDDEYSSSRIALKTGPYKNYESIEAGWIVNPSLYGDKQTRIYAYWTADGSNMTGCFDLLCPGFVQTSNEVAIGGVIQSIPVPGGLPWILTLYIVRDTATSNWWLQYQENTYIGYWPAELFGGLSMIAESVQWGGEVYSSRVGHPGHTKTEMGSGVLGRSESSGWTKRMRIRDNSLVLKYPEWVSPYTTDYDCYNVVLIWEYMIDPEFHFGGPGKGWERWRCN</sequence>
<keyword evidence="1" id="KW-1133">Transmembrane helix</keyword>
<keyword evidence="4" id="KW-1185">Reference proteome</keyword>
<evidence type="ECO:0000256" key="1">
    <source>
        <dbReference type="SAM" id="Phobius"/>
    </source>
</evidence>
<comment type="caution">
    <text evidence="3">The sequence shown here is derived from an EMBL/GenBank/DDBJ whole genome shotgun (WGS) entry which is preliminary data.</text>
</comment>
<dbReference type="Gene3D" id="3.90.1320.10">
    <property type="entry name" value="Outer-capsid protein sigma 3, large lobe"/>
    <property type="match status" value="1"/>
</dbReference>
<dbReference type="InterPro" id="IPR004314">
    <property type="entry name" value="Neprosin"/>
</dbReference>
<reference evidence="3" key="1">
    <citation type="submission" date="2024-03" db="EMBL/GenBank/DDBJ databases">
        <title>WGS assembly of Saponaria officinalis var. Norfolk2.</title>
        <authorList>
            <person name="Jenkins J."/>
            <person name="Shu S."/>
            <person name="Grimwood J."/>
            <person name="Barry K."/>
            <person name="Goodstein D."/>
            <person name="Schmutz J."/>
            <person name="Leebens-Mack J."/>
            <person name="Osbourn A."/>
        </authorList>
    </citation>
    <scope>NUCLEOTIDE SEQUENCE [LARGE SCALE GENOMIC DNA]</scope>
    <source>
        <strain evidence="3">JIC</strain>
    </source>
</reference>
<protein>
    <recommendedName>
        <fullName evidence="2">Neprosin PEP catalytic domain-containing protein</fullName>
    </recommendedName>
</protein>
<accession>A0AAW1I2N4</accession>
<organism evidence="3 4">
    <name type="scientific">Saponaria officinalis</name>
    <name type="common">Common soapwort</name>
    <name type="synonym">Lychnis saponaria</name>
    <dbReference type="NCBI Taxonomy" id="3572"/>
    <lineage>
        <taxon>Eukaryota</taxon>
        <taxon>Viridiplantae</taxon>
        <taxon>Streptophyta</taxon>
        <taxon>Embryophyta</taxon>
        <taxon>Tracheophyta</taxon>
        <taxon>Spermatophyta</taxon>
        <taxon>Magnoliopsida</taxon>
        <taxon>eudicotyledons</taxon>
        <taxon>Gunneridae</taxon>
        <taxon>Pentapetalae</taxon>
        <taxon>Caryophyllales</taxon>
        <taxon>Caryophyllaceae</taxon>
        <taxon>Caryophylleae</taxon>
        <taxon>Saponaria</taxon>
    </lineage>
</organism>
<dbReference type="InterPro" id="IPR053168">
    <property type="entry name" value="Glutamic_endopeptidase"/>
</dbReference>
<proteinExistence type="predicted"/>
<dbReference type="AlphaFoldDB" id="A0AAW1I2N4"/>
<dbReference type="Pfam" id="PF14365">
    <property type="entry name" value="Neprosin_AP"/>
    <property type="match status" value="1"/>
</dbReference>
<dbReference type="Pfam" id="PF03080">
    <property type="entry name" value="Neprosin"/>
    <property type="match status" value="1"/>
</dbReference>
<dbReference type="PANTHER" id="PTHR31589">
    <property type="entry name" value="PROTEIN, PUTATIVE (DUF239)-RELATED-RELATED"/>
    <property type="match status" value="1"/>
</dbReference>
<evidence type="ECO:0000259" key="2">
    <source>
        <dbReference type="PROSITE" id="PS52045"/>
    </source>
</evidence>
<dbReference type="PANTHER" id="PTHR31589:SF111">
    <property type="entry name" value="NEPROSIN DOMAIN-CONTAINING PROTEIN"/>
    <property type="match status" value="1"/>
</dbReference>
<name>A0AAW1I2N4_SAPOF</name>
<dbReference type="PROSITE" id="PS52045">
    <property type="entry name" value="NEPROSIN_PEP_CD"/>
    <property type="match status" value="1"/>
</dbReference>
<gene>
    <name evidence="3" type="ORF">RND81_10G168200</name>
</gene>
<feature type="transmembrane region" description="Helical" evidence="1">
    <location>
        <begin position="6"/>
        <end position="24"/>
    </location>
</feature>
<keyword evidence="1" id="KW-0812">Transmembrane</keyword>
<evidence type="ECO:0000313" key="3">
    <source>
        <dbReference type="EMBL" id="KAK9683841.1"/>
    </source>
</evidence>
<dbReference type="EMBL" id="JBDFQZ010000010">
    <property type="protein sequence ID" value="KAK9683841.1"/>
    <property type="molecule type" value="Genomic_DNA"/>
</dbReference>
<feature type="domain" description="Neprosin PEP catalytic" evidence="2">
    <location>
        <begin position="156"/>
        <end position="419"/>
    </location>
</feature>
<evidence type="ECO:0000313" key="4">
    <source>
        <dbReference type="Proteomes" id="UP001443914"/>
    </source>
</evidence>
<keyword evidence="1" id="KW-0472">Membrane</keyword>